<keyword evidence="3" id="KW-0489">Methyltransferase</keyword>
<dbReference type="RefSeq" id="WP_073859638.1">
    <property type="nucleotide sequence ID" value="NZ_BAAATC010000005.1"/>
</dbReference>
<dbReference type="Pfam" id="PF13649">
    <property type="entry name" value="Methyltransf_25"/>
    <property type="match status" value="1"/>
</dbReference>
<evidence type="ECO:0000259" key="1">
    <source>
        <dbReference type="Pfam" id="PF13649"/>
    </source>
</evidence>
<dbReference type="STRING" id="1801.BRW64_27395"/>
<dbReference type="GO" id="GO:0032259">
    <property type="term" value="P:methylation"/>
    <property type="evidence" value="ECO:0007669"/>
    <property type="project" value="UniProtKB-KW"/>
</dbReference>
<keyword evidence="3" id="KW-0808">Transferase</keyword>
<name>A0A1Q4H488_9MYCO</name>
<comment type="caution">
    <text evidence="3">The sequence shown here is derived from an EMBL/GenBank/DDBJ whole genome shotgun (WGS) entry which is preliminary data.</text>
</comment>
<protein>
    <submittedName>
        <fullName evidence="3">SAM-dependent methyltransferase</fullName>
    </submittedName>
</protein>
<dbReference type="InterPro" id="IPR029063">
    <property type="entry name" value="SAM-dependent_MTases_sf"/>
</dbReference>
<dbReference type="EMBL" id="MIJD01000094">
    <property type="protein sequence ID" value="OPE54323.1"/>
    <property type="molecule type" value="Genomic_DNA"/>
</dbReference>
<dbReference type="Proteomes" id="UP000220340">
    <property type="component" value="Unassembled WGS sequence"/>
</dbReference>
<sequence>MTTTQRTAINDAIAKFWSFAAPAYDQGCLQRLVYQPAQDEVIAALRRHGATQIADVACGTGILTDRIQQELRPDEVYGLDMSDGMLARARRRSDRVRWKSAAAEELPFADGFLDAVVTTSAFHFFDQPAALEEFHRVLAPGGIVTVTTVIPAPRETRKLFETAGFRVEDQHRVRRSFWTPVADTITVGLKPA</sequence>
<dbReference type="SUPFAM" id="SSF53335">
    <property type="entry name" value="S-adenosyl-L-methionine-dependent methyltransferases"/>
    <property type="match status" value="1"/>
</dbReference>
<keyword evidence="5" id="KW-1185">Reference proteome</keyword>
<dbReference type="PANTHER" id="PTHR43591">
    <property type="entry name" value="METHYLTRANSFERASE"/>
    <property type="match status" value="1"/>
</dbReference>
<evidence type="ECO:0000313" key="3">
    <source>
        <dbReference type="EMBL" id="PEG51736.1"/>
    </source>
</evidence>
<dbReference type="AlphaFoldDB" id="A0A1Q4H488"/>
<feature type="domain" description="Methyltransferase" evidence="1">
    <location>
        <begin position="53"/>
        <end position="142"/>
    </location>
</feature>
<evidence type="ECO:0000313" key="4">
    <source>
        <dbReference type="Proteomes" id="UP000191039"/>
    </source>
</evidence>
<dbReference type="CDD" id="cd02440">
    <property type="entry name" value="AdoMet_MTases"/>
    <property type="match status" value="1"/>
</dbReference>
<evidence type="ECO:0000313" key="5">
    <source>
        <dbReference type="Proteomes" id="UP000220340"/>
    </source>
</evidence>
<gene>
    <name evidence="2" type="ORF">BV510_10930</name>
    <name evidence="3" type="ORF">CRI78_25185</name>
</gene>
<dbReference type="Proteomes" id="UP000191039">
    <property type="component" value="Unassembled WGS sequence"/>
</dbReference>
<evidence type="ECO:0000313" key="2">
    <source>
        <dbReference type="EMBL" id="OPE54323.1"/>
    </source>
</evidence>
<dbReference type="GO" id="GO:0008168">
    <property type="term" value="F:methyltransferase activity"/>
    <property type="evidence" value="ECO:0007669"/>
    <property type="project" value="UniProtKB-KW"/>
</dbReference>
<dbReference type="EMBL" id="PDCR01000044">
    <property type="protein sequence ID" value="PEG51736.1"/>
    <property type="molecule type" value="Genomic_DNA"/>
</dbReference>
<dbReference type="Gene3D" id="3.40.50.150">
    <property type="entry name" value="Vaccinia Virus protein VP39"/>
    <property type="match status" value="1"/>
</dbReference>
<accession>A0A1Q4H488</accession>
<reference evidence="3 5" key="2">
    <citation type="submission" date="2017-10" db="EMBL/GenBank/DDBJ databases">
        <title>The new phylogeny of genus Mycobacterium.</title>
        <authorList>
            <person name="Tortoli E."/>
            <person name="Trovato A."/>
            <person name="Cirillo D.M."/>
        </authorList>
    </citation>
    <scope>NUCLEOTIDE SEQUENCE [LARGE SCALE GENOMIC DNA]</scope>
    <source>
        <strain evidence="3 5">IP141170001</strain>
    </source>
</reference>
<dbReference type="InterPro" id="IPR041698">
    <property type="entry name" value="Methyltransf_25"/>
</dbReference>
<proteinExistence type="predicted"/>
<reference evidence="2 4" key="1">
    <citation type="submission" date="2016-09" db="EMBL/GenBank/DDBJ databases">
        <title>genome sequences of unsequenced Mycobacteria.</title>
        <authorList>
            <person name="Greninger A.L."/>
            <person name="Jerome K.R."/>
            <person name="Mcnair B."/>
            <person name="Wallis C."/>
            <person name="Fang F."/>
        </authorList>
    </citation>
    <scope>NUCLEOTIDE SEQUENCE [LARGE SCALE GENOMIC DNA]</scope>
    <source>
        <strain evidence="2 4">BM1</strain>
    </source>
</reference>
<organism evidence="3 5">
    <name type="scientific">Mycolicibacterium diernhoferi</name>
    <dbReference type="NCBI Taxonomy" id="1801"/>
    <lineage>
        <taxon>Bacteria</taxon>
        <taxon>Bacillati</taxon>
        <taxon>Actinomycetota</taxon>
        <taxon>Actinomycetes</taxon>
        <taxon>Mycobacteriales</taxon>
        <taxon>Mycobacteriaceae</taxon>
        <taxon>Mycolicibacterium</taxon>
    </lineage>
</organism>
<dbReference type="OrthoDB" id="9805171at2"/>